<evidence type="ECO:0000256" key="5">
    <source>
        <dbReference type="ARBA" id="ARBA00022729"/>
    </source>
</evidence>
<keyword evidence="10 12" id="KW-0449">Lipoprotein</keyword>
<dbReference type="Pfam" id="PF01153">
    <property type="entry name" value="Glypican"/>
    <property type="match status" value="1"/>
</dbReference>
<dbReference type="PROSITE" id="PS01207">
    <property type="entry name" value="GLYPICAN"/>
    <property type="match status" value="1"/>
</dbReference>
<dbReference type="GO" id="GO:1905475">
    <property type="term" value="P:regulation of protein localization to membrane"/>
    <property type="evidence" value="ECO:0007669"/>
    <property type="project" value="TreeGrafter"/>
</dbReference>
<dbReference type="Proteomes" id="UP001054945">
    <property type="component" value="Unassembled WGS sequence"/>
</dbReference>
<dbReference type="EMBL" id="BPLR01003701">
    <property type="protein sequence ID" value="GIX87638.1"/>
    <property type="molecule type" value="Genomic_DNA"/>
</dbReference>
<dbReference type="GO" id="GO:0045202">
    <property type="term" value="C:synapse"/>
    <property type="evidence" value="ECO:0007669"/>
    <property type="project" value="TreeGrafter"/>
</dbReference>
<keyword evidence="5" id="KW-0732">Signal</keyword>
<dbReference type="GO" id="GO:0009986">
    <property type="term" value="C:cell surface"/>
    <property type="evidence" value="ECO:0007669"/>
    <property type="project" value="TreeGrafter"/>
</dbReference>
<comment type="function">
    <text evidence="12">Cell surface proteoglycan.</text>
</comment>
<evidence type="ECO:0000313" key="15">
    <source>
        <dbReference type="Proteomes" id="UP001054945"/>
    </source>
</evidence>
<feature type="compositionally biased region" description="Acidic residues" evidence="13">
    <location>
        <begin position="567"/>
        <end position="576"/>
    </location>
</feature>
<accession>A0AAV4NTC0</accession>
<organism evidence="14 15">
    <name type="scientific">Caerostris extrusa</name>
    <name type="common">Bark spider</name>
    <name type="synonym">Caerostris bankana</name>
    <dbReference type="NCBI Taxonomy" id="172846"/>
    <lineage>
        <taxon>Eukaryota</taxon>
        <taxon>Metazoa</taxon>
        <taxon>Ecdysozoa</taxon>
        <taxon>Arthropoda</taxon>
        <taxon>Chelicerata</taxon>
        <taxon>Arachnida</taxon>
        <taxon>Araneae</taxon>
        <taxon>Araneomorphae</taxon>
        <taxon>Entelegynae</taxon>
        <taxon>Araneoidea</taxon>
        <taxon>Araneidae</taxon>
        <taxon>Caerostris</taxon>
    </lineage>
</organism>
<evidence type="ECO:0000256" key="6">
    <source>
        <dbReference type="ARBA" id="ARBA00022974"/>
    </source>
</evidence>
<sequence>MVSRSLKISSRCLSSNSNRQKQLKTHFLKLSRNATQLPFHHPEHPYKIHLRTCERSPHPLTVSLPWIPTSQIMKRAIQCEHALTGLPSCLGRTSKMPSPYSTSLHPPPFSSFGEVLGEQLRICDRGLTCCTTDMEHKLSTHSRAEFDRLLRDTIGQVRTIFAAQATRFDEYFKELLKSSKKDFHEMFLRTYGMLYDRNSFIFKDMFDDLEKYYLTGGVDLTAALDSFFDRLYRKMFQVLNSQYTFNEMYMNCISQKMEELKPFGDVPKKLTVEVKRSFVATRTFVQALAIGRDVVKFIQEVGPTPECSRALMKMTYCPHCNGLPDLRPCSNYCLNVMRGCLAYHAELHQEWNNYINAMMMLASRLESSFNIESVVDPIDIKISDAIMNFQENGQVVSQELFRHCGKPRLGKRDARHELNFETLKFGHRENAVRPTTAAGTSIDRLVQGIRKKIKKTKSFWVQLSKIMCNNPQVAGQSKSLPADDCWNGLNKAKYSGDLMGEGLQNQTRNPEVHFDVSRQNSIINQQILTLKLITTKLTHAYNGLDVEWQDSSDWGDSSGSGSGSGFGEEEPTEDSFSDIYFSTPSNPTRFIPDNRTPPKASTASSRWQHSTIILIGATFLLWSFFQRKISIFDC</sequence>
<dbReference type="GO" id="GO:0009966">
    <property type="term" value="P:regulation of signal transduction"/>
    <property type="evidence" value="ECO:0007669"/>
    <property type="project" value="InterPro"/>
</dbReference>
<comment type="subcellular location">
    <subcellularLocation>
        <location evidence="1 12">Cell membrane</location>
        <topology evidence="1 12">Lipid-anchor</topology>
        <topology evidence="1 12">GPI-anchor</topology>
    </subcellularLocation>
</comment>
<keyword evidence="4 12" id="KW-0336">GPI-anchor</keyword>
<reference evidence="14 15" key="1">
    <citation type="submission" date="2021-06" db="EMBL/GenBank/DDBJ databases">
        <title>Caerostris extrusa draft genome.</title>
        <authorList>
            <person name="Kono N."/>
            <person name="Arakawa K."/>
        </authorList>
    </citation>
    <scope>NUCLEOTIDE SEQUENCE [LARGE SCALE GENOMIC DNA]</scope>
</reference>
<evidence type="ECO:0000256" key="4">
    <source>
        <dbReference type="ARBA" id="ARBA00022622"/>
    </source>
</evidence>
<dbReference type="AlphaFoldDB" id="A0AAV4NTC0"/>
<dbReference type="GO" id="GO:0016477">
    <property type="term" value="P:cell migration"/>
    <property type="evidence" value="ECO:0007669"/>
    <property type="project" value="TreeGrafter"/>
</dbReference>
<dbReference type="GO" id="GO:0005886">
    <property type="term" value="C:plasma membrane"/>
    <property type="evidence" value="ECO:0007669"/>
    <property type="project" value="UniProtKB-SubCell"/>
</dbReference>
<comment type="caution">
    <text evidence="14">The sequence shown here is derived from an EMBL/GenBank/DDBJ whole genome shotgun (WGS) entry which is preliminary data.</text>
</comment>
<comment type="similarity">
    <text evidence="2 11">Belongs to the glypican family.</text>
</comment>
<proteinExistence type="inferred from homology"/>
<evidence type="ECO:0000256" key="12">
    <source>
        <dbReference type="RuleBase" id="RU003519"/>
    </source>
</evidence>
<keyword evidence="7 12" id="KW-0472">Membrane</keyword>
<dbReference type="InterPro" id="IPR001863">
    <property type="entry name" value="Glypican"/>
</dbReference>
<evidence type="ECO:0000256" key="13">
    <source>
        <dbReference type="SAM" id="MobiDB-lite"/>
    </source>
</evidence>
<evidence type="ECO:0000256" key="1">
    <source>
        <dbReference type="ARBA" id="ARBA00004609"/>
    </source>
</evidence>
<gene>
    <name evidence="14" type="primary">Gpc6</name>
    <name evidence="14" type="ORF">CEXT_355301</name>
</gene>
<dbReference type="GO" id="GO:0098552">
    <property type="term" value="C:side of membrane"/>
    <property type="evidence" value="ECO:0007669"/>
    <property type="project" value="UniProtKB-KW"/>
</dbReference>
<evidence type="ECO:0000256" key="7">
    <source>
        <dbReference type="ARBA" id="ARBA00023136"/>
    </source>
</evidence>
<dbReference type="PANTHER" id="PTHR10822:SF30">
    <property type="entry name" value="DALLY-LIKE, ISOFORM A"/>
    <property type="match status" value="1"/>
</dbReference>
<keyword evidence="8" id="KW-0325">Glycoprotein</keyword>
<evidence type="ECO:0000313" key="14">
    <source>
        <dbReference type="EMBL" id="GIX87638.1"/>
    </source>
</evidence>
<evidence type="ECO:0000256" key="2">
    <source>
        <dbReference type="ARBA" id="ARBA00010260"/>
    </source>
</evidence>
<evidence type="ECO:0000256" key="10">
    <source>
        <dbReference type="ARBA" id="ARBA00023288"/>
    </source>
</evidence>
<name>A0AAV4NTC0_CAEEX</name>
<keyword evidence="3" id="KW-1003">Cell membrane</keyword>
<evidence type="ECO:0000256" key="11">
    <source>
        <dbReference type="RuleBase" id="RU003518"/>
    </source>
</evidence>
<keyword evidence="9 12" id="KW-0357">Heparan sulfate</keyword>
<dbReference type="PANTHER" id="PTHR10822">
    <property type="entry name" value="GLYPICAN"/>
    <property type="match status" value="1"/>
</dbReference>
<feature type="region of interest" description="Disordered" evidence="13">
    <location>
        <begin position="552"/>
        <end position="578"/>
    </location>
</feature>
<dbReference type="InterPro" id="IPR019803">
    <property type="entry name" value="Glypican_CS"/>
</dbReference>
<protein>
    <submittedName>
        <fullName evidence="14">Glypican-6</fullName>
    </submittedName>
</protein>
<evidence type="ECO:0000256" key="3">
    <source>
        <dbReference type="ARBA" id="ARBA00022475"/>
    </source>
</evidence>
<evidence type="ECO:0000256" key="8">
    <source>
        <dbReference type="ARBA" id="ARBA00023180"/>
    </source>
</evidence>
<keyword evidence="15" id="KW-1185">Reference proteome</keyword>
<keyword evidence="6 12" id="KW-0654">Proteoglycan</keyword>
<dbReference type="GO" id="GO:0005576">
    <property type="term" value="C:extracellular region"/>
    <property type="evidence" value="ECO:0007669"/>
    <property type="project" value="TreeGrafter"/>
</dbReference>
<evidence type="ECO:0000256" key="9">
    <source>
        <dbReference type="ARBA" id="ARBA00023207"/>
    </source>
</evidence>